<gene>
    <name evidence="3" type="ORF">GSLYS_00018101001</name>
</gene>
<feature type="domain" description="Rho-GAP" evidence="2">
    <location>
        <begin position="125"/>
        <end position="272"/>
    </location>
</feature>
<sequence length="272" mass="31169">VSSTYKWKHKNLQKGELFGNQGYDILTHFTSCLGSRKQQLLPVRHYVCTPVCPVPDNLEPWRLPVEPLGITFPSYLSEQNVEKIRTLAQAEFCLLYGKTVQKILAENQSMGKLPEQFSEDKIFGLPLDLLIKKDNAFKRSVPRLAIPSLLGLMLKFISKNGLTTKDIFKTPGSSTKVEKLKEDIEANFYQSPNYEISNEYDAHDVAAALRDFIAELQKPLLTTPVIPFPPDFFSWEMEHKDFLKGLNYYFLMMTPEHRDSLQMILVVLHALT</sequence>
<dbReference type="PANTHER" id="PTHR14963:SF1">
    <property type="entry name" value="RHO GTPASE-ACTIVATING PROTEIN CONUNDRUM"/>
    <property type="match status" value="1"/>
</dbReference>
<dbReference type="EMBL" id="CAXITT010000633">
    <property type="protein sequence ID" value="CAL1544588.1"/>
    <property type="molecule type" value="Genomic_DNA"/>
</dbReference>
<dbReference type="Proteomes" id="UP001497497">
    <property type="component" value="Unassembled WGS sequence"/>
</dbReference>
<dbReference type="InterPro" id="IPR008936">
    <property type="entry name" value="Rho_GTPase_activation_prot"/>
</dbReference>
<dbReference type="Pfam" id="PF00620">
    <property type="entry name" value="RhoGAP"/>
    <property type="match status" value="1"/>
</dbReference>
<dbReference type="SMART" id="SM00324">
    <property type="entry name" value="RhoGAP"/>
    <property type="match status" value="1"/>
</dbReference>
<evidence type="ECO:0000256" key="1">
    <source>
        <dbReference type="ARBA" id="ARBA00022468"/>
    </source>
</evidence>
<dbReference type="PROSITE" id="PS50238">
    <property type="entry name" value="RHOGAP"/>
    <property type="match status" value="1"/>
</dbReference>
<reference evidence="3 4" key="1">
    <citation type="submission" date="2024-04" db="EMBL/GenBank/DDBJ databases">
        <authorList>
            <consortium name="Genoscope - CEA"/>
            <person name="William W."/>
        </authorList>
    </citation>
    <scope>NUCLEOTIDE SEQUENCE [LARGE SCALE GENOMIC DNA]</scope>
</reference>
<feature type="non-terminal residue" evidence="3">
    <location>
        <position position="272"/>
    </location>
</feature>
<dbReference type="Gene3D" id="1.10.555.10">
    <property type="entry name" value="Rho GTPase activation protein"/>
    <property type="match status" value="1"/>
</dbReference>
<dbReference type="GO" id="GO:0030833">
    <property type="term" value="P:regulation of actin filament polymerization"/>
    <property type="evidence" value="ECO:0007669"/>
    <property type="project" value="TreeGrafter"/>
</dbReference>
<dbReference type="AlphaFoldDB" id="A0AAV2ICF6"/>
<dbReference type="GO" id="GO:0005737">
    <property type="term" value="C:cytoplasm"/>
    <property type="evidence" value="ECO:0007669"/>
    <property type="project" value="TreeGrafter"/>
</dbReference>
<keyword evidence="4" id="KW-1185">Reference proteome</keyword>
<proteinExistence type="predicted"/>
<evidence type="ECO:0000313" key="4">
    <source>
        <dbReference type="Proteomes" id="UP001497497"/>
    </source>
</evidence>
<evidence type="ECO:0000313" key="3">
    <source>
        <dbReference type="EMBL" id="CAL1544588.1"/>
    </source>
</evidence>
<dbReference type="GO" id="GO:0007165">
    <property type="term" value="P:signal transduction"/>
    <property type="evidence" value="ECO:0007669"/>
    <property type="project" value="InterPro"/>
</dbReference>
<dbReference type="GO" id="GO:0005096">
    <property type="term" value="F:GTPase activator activity"/>
    <property type="evidence" value="ECO:0007669"/>
    <property type="project" value="UniProtKB-KW"/>
</dbReference>
<evidence type="ECO:0000259" key="2">
    <source>
        <dbReference type="PROSITE" id="PS50238"/>
    </source>
</evidence>
<dbReference type="PANTHER" id="PTHR14963">
    <property type="entry name" value="RHO GTPASE ACTIVATING PROTEIN 18,19-RELATED"/>
    <property type="match status" value="1"/>
</dbReference>
<organism evidence="3 4">
    <name type="scientific">Lymnaea stagnalis</name>
    <name type="common">Great pond snail</name>
    <name type="synonym">Helix stagnalis</name>
    <dbReference type="NCBI Taxonomy" id="6523"/>
    <lineage>
        <taxon>Eukaryota</taxon>
        <taxon>Metazoa</taxon>
        <taxon>Spiralia</taxon>
        <taxon>Lophotrochozoa</taxon>
        <taxon>Mollusca</taxon>
        <taxon>Gastropoda</taxon>
        <taxon>Heterobranchia</taxon>
        <taxon>Euthyneura</taxon>
        <taxon>Panpulmonata</taxon>
        <taxon>Hygrophila</taxon>
        <taxon>Lymnaeoidea</taxon>
        <taxon>Lymnaeidae</taxon>
        <taxon>Lymnaea</taxon>
    </lineage>
</organism>
<name>A0AAV2ICF6_LYMST</name>
<dbReference type="SUPFAM" id="SSF48350">
    <property type="entry name" value="GTPase activation domain, GAP"/>
    <property type="match status" value="1"/>
</dbReference>
<dbReference type="GO" id="GO:0051056">
    <property type="term" value="P:regulation of small GTPase mediated signal transduction"/>
    <property type="evidence" value="ECO:0007669"/>
    <property type="project" value="TreeGrafter"/>
</dbReference>
<protein>
    <recommendedName>
        <fullName evidence="2">Rho-GAP domain-containing protein</fullName>
    </recommendedName>
</protein>
<keyword evidence="1" id="KW-0343">GTPase activation</keyword>
<feature type="non-terminal residue" evidence="3">
    <location>
        <position position="1"/>
    </location>
</feature>
<comment type="caution">
    <text evidence="3">The sequence shown here is derived from an EMBL/GenBank/DDBJ whole genome shotgun (WGS) entry which is preliminary data.</text>
</comment>
<dbReference type="InterPro" id="IPR000198">
    <property type="entry name" value="RhoGAP_dom"/>
</dbReference>
<accession>A0AAV2ICF6</accession>